<feature type="compositionally biased region" description="Basic and acidic residues" evidence="1">
    <location>
        <begin position="60"/>
        <end position="73"/>
    </location>
</feature>
<reference evidence="2 3" key="1">
    <citation type="submission" date="2023-12" db="EMBL/GenBank/DDBJ databases">
        <title>A high-quality genome assembly for Dillenia turbinata (Dilleniales).</title>
        <authorList>
            <person name="Chanderbali A."/>
        </authorList>
    </citation>
    <scope>NUCLEOTIDE SEQUENCE [LARGE SCALE GENOMIC DNA]</scope>
    <source>
        <strain evidence="2">LSX21</strain>
        <tissue evidence="2">Leaf</tissue>
    </source>
</reference>
<evidence type="ECO:0000313" key="3">
    <source>
        <dbReference type="Proteomes" id="UP001370490"/>
    </source>
</evidence>
<dbReference type="EMBL" id="JBAMMX010000025">
    <property type="protein sequence ID" value="KAK6915087.1"/>
    <property type="molecule type" value="Genomic_DNA"/>
</dbReference>
<protein>
    <submittedName>
        <fullName evidence="2">Uncharacterized protein</fullName>
    </submittedName>
</protein>
<dbReference type="AlphaFoldDB" id="A0AAN8UT45"/>
<dbReference type="Proteomes" id="UP001370490">
    <property type="component" value="Unassembled WGS sequence"/>
</dbReference>
<sequence length="143" mass="16104">MTDVPDITLESTNAEEIKVKKMLRECLDLRESYVYRENIAPWTEATGVETSQSQMSGDPFHFDSSKATSEAKDLGEKAPTLLKKEVTKEEAKKIIEKIRTLQMEESEEDVHTIMRQRGSMSTLHINEENICSSVQTPTANPAA</sequence>
<proteinExistence type="predicted"/>
<name>A0AAN8UT45_9MAGN</name>
<organism evidence="2 3">
    <name type="scientific">Dillenia turbinata</name>
    <dbReference type="NCBI Taxonomy" id="194707"/>
    <lineage>
        <taxon>Eukaryota</taxon>
        <taxon>Viridiplantae</taxon>
        <taxon>Streptophyta</taxon>
        <taxon>Embryophyta</taxon>
        <taxon>Tracheophyta</taxon>
        <taxon>Spermatophyta</taxon>
        <taxon>Magnoliopsida</taxon>
        <taxon>eudicotyledons</taxon>
        <taxon>Gunneridae</taxon>
        <taxon>Pentapetalae</taxon>
        <taxon>Dilleniales</taxon>
        <taxon>Dilleniaceae</taxon>
        <taxon>Dillenia</taxon>
    </lineage>
</organism>
<evidence type="ECO:0000256" key="1">
    <source>
        <dbReference type="SAM" id="MobiDB-lite"/>
    </source>
</evidence>
<feature type="region of interest" description="Disordered" evidence="1">
    <location>
        <begin position="47"/>
        <end position="73"/>
    </location>
</feature>
<accession>A0AAN8UT45</accession>
<keyword evidence="3" id="KW-1185">Reference proteome</keyword>
<evidence type="ECO:0000313" key="2">
    <source>
        <dbReference type="EMBL" id="KAK6915087.1"/>
    </source>
</evidence>
<dbReference type="Gene3D" id="3.20.20.140">
    <property type="entry name" value="Metal-dependent hydrolases"/>
    <property type="match status" value="1"/>
</dbReference>
<gene>
    <name evidence="2" type="ORF">RJ641_020204</name>
</gene>
<comment type="caution">
    <text evidence="2">The sequence shown here is derived from an EMBL/GenBank/DDBJ whole genome shotgun (WGS) entry which is preliminary data.</text>
</comment>